<organism evidence="1 2">
    <name type="scientific">Dracunculus medinensis</name>
    <name type="common">Guinea worm</name>
    <dbReference type="NCBI Taxonomy" id="318479"/>
    <lineage>
        <taxon>Eukaryota</taxon>
        <taxon>Metazoa</taxon>
        <taxon>Ecdysozoa</taxon>
        <taxon>Nematoda</taxon>
        <taxon>Chromadorea</taxon>
        <taxon>Rhabditida</taxon>
        <taxon>Spirurina</taxon>
        <taxon>Dracunculoidea</taxon>
        <taxon>Dracunculidae</taxon>
        <taxon>Dracunculus</taxon>
    </lineage>
</organism>
<dbReference type="AlphaFoldDB" id="A0A3P7QZ83"/>
<evidence type="ECO:0000313" key="1">
    <source>
        <dbReference type="EMBL" id="VDN59737.1"/>
    </source>
</evidence>
<accession>A0A3P7QZ83</accession>
<gene>
    <name evidence="1" type="ORF">DME_LOCUS9710</name>
</gene>
<keyword evidence="2" id="KW-1185">Reference proteome</keyword>
<name>A0A3P7QZ83_DRAME</name>
<evidence type="ECO:0000313" key="2">
    <source>
        <dbReference type="Proteomes" id="UP000274756"/>
    </source>
</evidence>
<dbReference type="Proteomes" id="UP000274756">
    <property type="component" value="Unassembled WGS sequence"/>
</dbReference>
<reference evidence="1 2" key="1">
    <citation type="submission" date="2018-11" db="EMBL/GenBank/DDBJ databases">
        <authorList>
            <consortium name="Pathogen Informatics"/>
        </authorList>
    </citation>
    <scope>NUCLEOTIDE SEQUENCE [LARGE SCALE GENOMIC DNA]</scope>
</reference>
<sequence>MIKKLFQTYSNYENLITVSDTARTCLSGANNKFSSKLCDTTGSGSTNFVCQKFTCAGGRSPFTLRTCANPLSKCLAGRKTCERSRGIPSCQECNSDDCNK</sequence>
<dbReference type="OrthoDB" id="5806326at2759"/>
<proteinExistence type="predicted"/>
<protein>
    <submittedName>
        <fullName evidence="1">Uncharacterized protein</fullName>
    </submittedName>
</protein>
<dbReference type="EMBL" id="UYYG01001189">
    <property type="protein sequence ID" value="VDN59737.1"/>
    <property type="molecule type" value="Genomic_DNA"/>
</dbReference>